<reference evidence="6 7" key="1">
    <citation type="submission" date="2024-05" db="EMBL/GenBank/DDBJ databases">
        <authorList>
            <person name="Wallberg A."/>
        </authorList>
    </citation>
    <scope>NUCLEOTIDE SEQUENCE [LARGE SCALE GENOMIC DNA]</scope>
</reference>
<dbReference type="Gene3D" id="1.10.238.10">
    <property type="entry name" value="EF-hand"/>
    <property type="match status" value="1"/>
</dbReference>
<keyword evidence="7" id="KW-1185">Reference proteome</keyword>
<feature type="domain" description="Serine/threonine-protein phosphatase 2A regulatory subunit B'' subunit alpha/beta/delta EF-hand" evidence="5">
    <location>
        <begin position="263"/>
        <end position="319"/>
    </location>
</feature>
<dbReference type="InterPro" id="IPR011992">
    <property type="entry name" value="EF-hand-dom_pair"/>
</dbReference>
<dbReference type="InterPro" id="IPR048855">
    <property type="entry name" value="P2R3A_B_D_EF-hand"/>
</dbReference>
<dbReference type="Gene3D" id="1.10.238.220">
    <property type="match status" value="1"/>
</dbReference>
<dbReference type="AlphaFoldDB" id="A0AAV2QBM4"/>
<dbReference type="Gene3D" id="1.10.238.230">
    <property type="match status" value="1"/>
</dbReference>
<name>A0AAV2QBM4_MEGNR</name>
<dbReference type="EMBL" id="CAXKWB010005368">
    <property type="protein sequence ID" value="CAL4078042.1"/>
    <property type="molecule type" value="Genomic_DNA"/>
</dbReference>
<feature type="non-terminal residue" evidence="6">
    <location>
        <position position="573"/>
    </location>
</feature>
<dbReference type="PANTHER" id="PTHR14095">
    <property type="entry name" value="PHOSPHATASE 2A REGULATORY SUBUNIT-RELATED"/>
    <property type="match status" value="1"/>
</dbReference>
<feature type="region of interest" description="Disordered" evidence="3">
    <location>
        <begin position="54"/>
        <end position="76"/>
    </location>
</feature>
<proteinExistence type="predicted"/>
<keyword evidence="2" id="KW-0106">Calcium</keyword>
<protein>
    <submittedName>
        <fullName evidence="6">Uncharacterized protein</fullName>
    </submittedName>
</protein>
<dbReference type="GO" id="GO:0019888">
    <property type="term" value="F:protein phosphatase regulator activity"/>
    <property type="evidence" value="ECO:0007669"/>
    <property type="project" value="TreeGrafter"/>
</dbReference>
<feature type="compositionally biased region" description="Polar residues" evidence="3">
    <location>
        <begin position="175"/>
        <end position="185"/>
    </location>
</feature>
<dbReference type="Pfam" id="PF21161">
    <property type="entry name" value="P2R3B_EF-hand"/>
    <property type="match status" value="1"/>
</dbReference>
<gene>
    <name evidence="6" type="ORF">MNOR_LOCUS10552</name>
</gene>
<dbReference type="Proteomes" id="UP001497623">
    <property type="component" value="Unassembled WGS sequence"/>
</dbReference>
<keyword evidence="1" id="KW-0479">Metal-binding</keyword>
<dbReference type="GO" id="GO:0000159">
    <property type="term" value="C:protein phosphatase type 2A complex"/>
    <property type="evidence" value="ECO:0007669"/>
    <property type="project" value="TreeGrafter"/>
</dbReference>
<dbReference type="FunFam" id="1.10.238.220:FF:000001">
    <property type="entry name" value="Serine/threonine-protein phosphatase 2A regulatory subunit B'' subunit alpha"/>
    <property type="match status" value="1"/>
</dbReference>
<accession>A0AAV2QBM4</accession>
<dbReference type="InterPro" id="IPR041534">
    <property type="entry name" value="EF-hand_13"/>
</dbReference>
<dbReference type="Pfam" id="PF17958">
    <property type="entry name" value="EF-hand_13"/>
    <property type="match status" value="1"/>
</dbReference>
<evidence type="ECO:0000256" key="1">
    <source>
        <dbReference type="ARBA" id="ARBA00022723"/>
    </source>
</evidence>
<evidence type="ECO:0000259" key="4">
    <source>
        <dbReference type="Pfam" id="PF17958"/>
    </source>
</evidence>
<sequence length="573" mass="65380">MMNVKICNLQGVTDTLFREFMSQPGERQWCSELLHSIIRGECVETKDLLKVPLDTSSSIKGSPRGSPLNSPRNQANLSPLLLPPSPRFSSSPNINTFTPSPSARSPHSNIVNTHLRFDPNESHPSTPTNTTGQKFNFRRREHMRNWSLSSLPAILCFFGQQFQDRTKWAVKTRGVPSSPNSSPGHTHSPKDESQNILLIKPKSEAISPSVVSPIVKPQVPLKQISPLHSPVKPLTNELLIPKFYFPSGRPQSKSTKESIISQIDQVFQEHAGQITLENMEPLTKACQVPVYWKCPLFLAAGGENEGCLSHEQFTTYWIRLTSRCFDAASQFVSILSDGQRNYLEAEDFFAFVQDVVDTHPGLSFLREAQEFHSRYVHTVIARIFYCVNRSWSGKISVKELRGSNLLQVIQSLEEEEDINQITEYFSYEHFYVIYCKFWELDTDHDLFIDKNDLAKHNERGKLNEASIEMKFLVRPLPQCEIENFRIEVFLWVGDNFWFKSLTLHNGGGLLVYDPFHQEPLYILPDLGVSSLTKSNCCCKCSLLQQKEDKCSLLQQLLRHCRLLALFINLPFTL</sequence>
<evidence type="ECO:0000256" key="3">
    <source>
        <dbReference type="SAM" id="MobiDB-lite"/>
    </source>
</evidence>
<organism evidence="6 7">
    <name type="scientific">Meganyctiphanes norvegica</name>
    <name type="common">Northern krill</name>
    <name type="synonym">Thysanopoda norvegica</name>
    <dbReference type="NCBI Taxonomy" id="48144"/>
    <lineage>
        <taxon>Eukaryota</taxon>
        <taxon>Metazoa</taxon>
        <taxon>Ecdysozoa</taxon>
        <taxon>Arthropoda</taxon>
        <taxon>Crustacea</taxon>
        <taxon>Multicrustacea</taxon>
        <taxon>Malacostraca</taxon>
        <taxon>Eumalacostraca</taxon>
        <taxon>Eucarida</taxon>
        <taxon>Euphausiacea</taxon>
        <taxon>Euphausiidae</taxon>
        <taxon>Meganyctiphanes</taxon>
    </lineage>
</organism>
<evidence type="ECO:0000313" key="7">
    <source>
        <dbReference type="Proteomes" id="UP001497623"/>
    </source>
</evidence>
<dbReference type="GO" id="GO:0046872">
    <property type="term" value="F:metal ion binding"/>
    <property type="evidence" value="ECO:0007669"/>
    <property type="project" value="UniProtKB-KW"/>
</dbReference>
<feature type="domain" description="PP2A regulatory subunit B'' EF-hand" evidence="4">
    <location>
        <begin position="326"/>
        <end position="415"/>
    </location>
</feature>
<evidence type="ECO:0000313" key="6">
    <source>
        <dbReference type="EMBL" id="CAL4078042.1"/>
    </source>
</evidence>
<evidence type="ECO:0000259" key="5">
    <source>
        <dbReference type="Pfam" id="PF21161"/>
    </source>
</evidence>
<feature type="region of interest" description="Disordered" evidence="3">
    <location>
        <begin position="170"/>
        <end position="192"/>
    </location>
</feature>
<dbReference type="FunFam" id="1.10.238.230:FF:000001">
    <property type="entry name" value="Serine/threonine-protein phosphatase 2A regulatory subunit B'' subunit beta"/>
    <property type="match status" value="1"/>
</dbReference>
<dbReference type="PANTHER" id="PTHR14095:SF0">
    <property type="entry name" value="MIP22305P"/>
    <property type="match status" value="1"/>
</dbReference>
<evidence type="ECO:0000256" key="2">
    <source>
        <dbReference type="ARBA" id="ARBA00022837"/>
    </source>
</evidence>
<dbReference type="SUPFAM" id="SSF47473">
    <property type="entry name" value="EF-hand"/>
    <property type="match status" value="2"/>
</dbReference>
<feature type="compositionally biased region" description="Polar residues" evidence="3">
    <location>
        <begin position="67"/>
        <end position="76"/>
    </location>
</feature>
<comment type="caution">
    <text evidence="6">The sequence shown here is derived from an EMBL/GenBank/DDBJ whole genome shotgun (WGS) entry which is preliminary data.</text>
</comment>